<dbReference type="EMBL" id="KN823004">
    <property type="protein sequence ID" value="KIO27740.1"/>
    <property type="molecule type" value="Genomic_DNA"/>
</dbReference>
<dbReference type="STRING" id="1051891.A0A0C3QBA2"/>
<dbReference type="AlphaFoldDB" id="A0A0C3QBA2"/>
<accession>A0A0C3QBA2</accession>
<organism evidence="2 3">
    <name type="scientific">Tulasnella calospora MUT 4182</name>
    <dbReference type="NCBI Taxonomy" id="1051891"/>
    <lineage>
        <taxon>Eukaryota</taxon>
        <taxon>Fungi</taxon>
        <taxon>Dikarya</taxon>
        <taxon>Basidiomycota</taxon>
        <taxon>Agaricomycotina</taxon>
        <taxon>Agaricomycetes</taxon>
        <taxon>Cantharellales</taxon>
        <taxon>Tulasnellaceae</taxon>
        <taxon>Tulasnella</taxon>
    </lineage>
</organism>
<name>A0A0C3QBA2_9AGAM</name>
<protein>
    <recommendedName>
        <fullName evidence="1">Helitron helicase-like domain-containing protein</fullName>
    </recommendedName>
</protein>
<dbReference type="InterPro" id="IPR025476">
    <property type="entry name" value="Helitron_helicase-like"/>
</dbReference>
<keyword evidence="3" id="KW-1185">Reference proteome</keyword>
<dbReference type="Proteomes" id="UP000054248">
    <property type="component" value="Unassembled WGS sequence"/>
</dbReference>
<dbReference type="HOGENOM" id="CLU_080483_0_0_1"/>
<sequence length="259" mass="29404">MFPTLFPYGLGGFEDPCRPVALSFQKQAEYFLDLDDRCFRYHQYYIFVALNIIQRRAVHLQTHLTVKRQHFDSVARHLVTLSPALIKSVADHIESEGRIDTLSQQQLEVINLLNRVNTIASHIPGSQAAKLQDRNTIRSYMGLFGLPPIFFTMNTNAAHSPLFQVYFGDRSVDLSERFPVLVSASERAMCLAKDPVAAADFFHFCVAKFFEYMLGWDYKANRSNGEGGILGKVRAFFGTCEYTEPTLLPEGLSQIQPPR</sequence>
<evidence type="ECO:0000313" key="3">
    <source>
        <dbReference type="Proteomes" id="UP000054248"/>
    </source>
</evidence>
<dbReference type="Pfam" id="PF14214">
    <property type="entry name" value="Helitron_like_N"/>
    <property type="match status" value="1"/>
</dbReference>
<reference evidence="2 3" key="1">
    <citation type="submission" date="2014-04" db="EMBL/GenBank/DDBJ databases">
        <authorList>
            <consortium name="DOE Joint Genome Institute"/>
            <person name="Kuo A."/>
            <person name="Girlanda M."/>
            <person name="Perotto S."/>
            <person name="Kohler A."/>
            <person name="Nagy L.G."/>
            <person name="Floudas D."/>
            <person name="Copeland A."/>
            <person name="Barry K.W."/>
            <person name="Cichocki N."/>
            <person name="Veneault-Fourrey C."/>
            <person name="LaButti K."/>
            <person name="Lindquist E.A."/>
            <person name="Lipzen A."/>
            <person name="Lundell T."/>
            <person name="Morin E."/>
            <person name="Murat C."/>
            <person name="Sun H."/>
            <person name="Tunlid A."/>
            <person name="Henrissat B."/>
            <person name="Grigoriev I.V."/>
            <person name="Hibbett D.S."/>
            <person name="Martin F."/>
            <person name="Nordberg H.P."/>
            <person name="Cantor M.N."/>
            <person name="Hua S.X."/>
        </authorList>
    </citation>
    <scope>NUCLEOTIDE SEQUENCE [LARGE SCALE GENOMIC DNA]</scope>
    <source>
        <strain evidence="2 3">MUT 4182</strain>
    </source>
</reference>
<evidence type="ECO:0000259" key="1">
    <source>
        <dbReference type="Pfam" id="PF14214"/>
    </source>
</evidence>
<feature type="domain" description="Helitron helicase-like" evidence="1">
    <location>
        <begin position="38"/>
        <end position="243"/>
    </location>
</feature>
<dbReference type="OrthoDB" id="432234at2759"/>
<proteinExistence type="predicted"/>
<evidence type="ECO:0000313" key="2">
    <source>
        <dbReference type="EMBL" id="KIO27740.1"/>
    </source>
</evidence>
<gene>
    <name evidence="2" type="ORF">M407DRAFT_14859</name>
</gene>
<reference evidence="3" key="2">
    <citation type="submission" date="2015-01" db="EMBL/GenBank/DDBJ databases">
        <title>Evolutionary Origins and Diversification of the Mycorrhizal Mutualists.</title>
        <authorList>
            <consortium name="DOE Joint Genome Institute"/>
            <consortium name="Mycorrhizal Genomics Consortium"/>
            <person name="Kohler A."/>
            <person name="Kuo A."/>
            <person name="Nagy L.G."/>
            <person name="Floudas D."/>
            <person name="Copeland A."/>
            <person name="Barry K.W."/>
            <person name="Cichocki N."/>
            <person name="Veneault-Fourrey C."/>
            <person name="LaButti K."/>
            <person name="Lindquist E.A."/>
            <person name="Lipzen A."/>
            <person name="Lundell T."/>
            <person name="Morin E."/>
            <person name="Murat C."/>
            <person name="Riley R."/>
            <person name="Ohm R."/>
            <person name="Sun H."/>
            <person name="Tunlid A."/>
            <person name="Henrissat B."/>
            <person name="Grigoriev I.V."/>
            <person name="Hibbett D.S."/>
            <person name="Martin F."/>
        </authorList>
    </citation>
    <scope>NUCLEOTIDE SEQUENCE [LARGE SCALE GENOMIC DNA]</scope>
    <source>
        <strain evidence="3">MUT 4182</strain>
    </source>
</reference>